<reference evidence="7 8" key="1">
    <citation type="submission" date="2023-02" db="EMBL/GenBank/DDBJ databases">
        <title>Host association and intracellularity evolved multiple times independently in the Rickettsiales.</title>
        <authorList>
            <person name="Castelli M."/>
            <person name="Nardi T."/>
            <person name="Gammuto L."/>
            <person name="Bellinzona G."/>
            <person name="Sabaneyeva E."/>
            <person name="Potekhin A."/>
            <person name="Serra V."/>
            <person name="Petroni G."/>
            <person name="Sassera D."/>
        </authorList>
    </citation>
    <scope>NUCLEOTIDE SEQUENCE [LARGE SCALE GENOMIC DNA]</scope>
    <source>
        <strain evidence="7 8">BOD18</strain>
    </source>
</reference>
<evidence type="ECO:0000256" key="1">
    <source>
        <dbReference type="ARBA" id="ARBA00022428"/>
    </source>
</evidence>
<comment type="similarity">
    <text evidence="6">Belongs to the class I-like SAM-binding methyltransferase superfamily. MenG/UbiE family.</text>
</comment>
<comment type="pathway">
    <text evidence="6">Cofactor biosynthesis; ubiquinone biosynthesis.</text>
</comment>
<comment type="catalytic activity">
    <reaction evidence="6">
        <text>a 2-demethylmenaquinol + S-adenosyl-L-methionine = a menaquinol + S-adenosyl-L-homocysteine + H(+)</text>
        <dbReference type="Rhea" id="RHEA:42640"/>
        <dbReference type="Rhea" id="RHEA-COMP:9539"/>
        <dbReference type="Rhea" id="RHEA-COMP:9563"/>
        <dbReference type="ChEBI" id="CHEBI:15378"/>
        <dbReference type="ChEBI" id="CHEBI:18151"/>
        <dbReference type="ChEBI" id="CHEBI:55437"/>
        <dbReference type="ChEBI" id="CHEBI:57856"/>
        <dbReference type="ChEBI" id="CHEBI:59789"/>
        <dbReference type="EC" id="2.1.1.163"/>
    </reaction>
</comment>
<dbReference type="InterPro" id="IPR023576">
    <property type="entry name" value="UbiE/COQ5_MeTrFase_CS"/>
</dbReference>
<comment type="caution">
    <text evidence="7">The sequence shown here is derived from an EMBL/GenBank/DDBJ whole genome shotgun (WGS) entry which is preliminary data.</text>
</comment>
<dbReference type="InterPro" id="IPR004033">
    <property type="entry name" value="UbiE/COQ5_MeTrFase"/>
</dbReference>
<keyword evidence="7" id="KW-0830">Ubiquinone</keyword>
<sequence>MSREKFIQSVFTNVADKYDLMNDLMSFGIHRIWKKKFVSHIPQDSHISLIDVAGGTCDITKLFLKKNNLPQNVVVCDKNASMLKIGKAKLIDQGIMPKHNVSFIEADAQEMPFDDNSFDCYVVAFGIRNMPNISKVLSEAYRILKPCGKFLCLEFSNVNNPVTFSLYDFYSRNIIPNIGHFIAGSKESYEYLVDSIRTFPDADSFLEMINMAGFKLSKYIKMTSGIVAVHWGYK</sequence>
<dbReference type="PROSITE" id="PS51608">
    <property type="entry name" value="SAM_MT_UBIE"/>
    <property type="match status" value="1"/>
</dbReference>
<evidence type="ECO:0000256" key="2">
    <source>
        <dbReference type="ARBA" id="ARBA00022603"/>
    </source>
</evidence>
<comment type="caution">
    <text evidence="6">Lacks conserved residue(s) required for the propagation of feature annotation.</text>
</comment>
<dbReference type="PANTHER" id="PTHR43591">
    <property type="entry name" value="METHYLTRANSFERASE"/>
    <property type="match status" value="1"/>
</dbReference>
<keyword evidence="3 6" id="KW-0808">Transferase</keyword>
<dbReference type="PANTHER" id="PTHR43591:SF24">
    <property type="entry name" value="2-METHOXY-6-POLYPRENYL-1,4-BENZOQUINOL METHYLASE, MITOCHONDRIAL"/>
    <property type="match status" value="1"/>
</dbReference>
<organism evidence="7 8">
    <name type="scientific">Candidatus Cyrtobacter comes</name>
    <dbReference type="NCBI Taxonomy" id="675776"/>
    <lineage>
        <taxon>Bacteria</taxon>
        <taxon>Pseudomonadati</taxon>
        <taxon>Pseudomonadota</taxon>
        <taxon>Alphaproteobacteria</taxon>
        <taxon>Rickettsiales</taxon>
        <taxon>Candidatus Midichloriaceae</taxon>
        <taxon>Candidatus Cyrtobacter</taxon>
    </lineage>
</organism>
<comment type="catalytic activity">
    <reaction evidence="6">
        <text>a 2-methoxy-6-(all-trans-polyprenyl)benzene-1,4-diol + S-adenosyl-L-methionine = a 5-methoxy-2-methyl-3-(all-trans-polyprenyl)benzene-1,4-diol + S-adenosyl-L-homocysteine + H(+)</text>
        <dbReference type="Rhea" id="RHEA:28286"/>
        <dbReference type="Rhea" id="RHEA-COMP:10858"/>
        <dbReference type="Rhea" id="RHEA-COMP:10859"/>
        <dbReference type="ChEBI" id="CHEBI:15378"/>
        <dbReference type="ChEBI" id="CHEBI:57856"/>
        <dbReference type="ChEBI" id="CHEBI:59789"/>
        <dbReference type="ChEBI" id="CHEBI:84166"/>
        <dbReference type="ChEBI" id="CHEBI:84167"/>
        <dbReference type="EC" id="2.1.1.201"/>
    </reaction>
</comment>
<feature type="binding site" evidence="6">
    <location>
        <position position="56"/>
    </location>
    <ligand>
        <name>S-adenosyl-L-methionine</name>
        <dbReference type="ChEBI" id="CHEBI:59789"/>
    </ligand>
</feature>
<comment type="pathway">
    <text evidence="6">Quinol/quinone metabolism; menaquinone biosynthesis; menaquinol from 1,4-dihydroxy-2-naphthoate: step 2/2.</text>
</comment>
<dbReference type="RefSeq" id="WP_322497766.1">
    <property type="nucleotide sequence ID" value="NZ_JARGYT010000035.1"/>
</dbReference>
<dbReference type="Pfam" id="PF01209">
    <property type="entry name" value="Ubie_methyltran"/>
    <property type="match status" value="1"/>
</dbReference>
<keyword evidence="1 6" id="KW-0474">Menaquinone biosynthesis</keyword>
<keyword evidence="4 6" id="KW-0831">Ubiquinone biosynthesis</keyword>
<evidence type="ECO:0000256" key="6">
    <source>
        <dbReference type="HAMAP-Rule" id="MF_01813"/>
    </source>
</evidence>
<keyword evidence="8" id="KW-1185">Reference proteome</keyword>
<dbReference type="Gene3D" id="3.40.50.150">
    <property type="entry name" value="Vaccinia Virus protein VP39"/>
    <property type="match status" value="1"/>
</dbReference>
<dbReference type="HAMAP" id="MF_01813">
    <property type="entry name" value="MenG_UbiE_methyltr"/>
    <property type="match status" value="1"/>
</dbReference>
<proteinExistence type="inferred from homology"/>
<keyword evidence="2 6" id="KW-0489">Methyltransferase</keyword>
<evidence type="ECO:0000313" key="7">
    <source>
        <dbReference type="EMBL" id="MDZ5762290.1"/>
    </source>
</evidence>
<dbReference type="CDD" id="cd02440">
    <property type="entry name" value="AdoMet_MTases"/>
    <property type="match status" value="1"/>
</dbReference>
<dbReference type="SUPFAM" id="SSF53335">
    <property type="entry name" value="S-adenosyl-L-methionine-dependent methyltransferases"/>
    <property type="match status" value="1"/>
</dbReference>
<dbReference type="InterPro" id="IPR029063">
    <property type="entry name" value="SAM-dependent_MTases_sf"/>
</dbReference>
<dbReference type="EC" id="2.1.1.163" evidence="6"/>
<dbReference type="EC" id="2.1.1.201" evidence="6"/>
<accession>A0ABU5L8P3</accession>
<name>A0ABU5L8P3_9RICK</name>
<dbReference type="NCBIfam" id="TIGR01934">
    <property type="entry name" value="MenG_MenH_UbiE"/>
    <property type="match status" value="1"/>
</dbReference>
<dbReference type="EMBL" id="JARGYT010000035">
    <property type="protein sequence ID" value="MDZ5762290.1"/>
    <property type="molecule type" value="Genomic_DNA"/>
</dbReference>
<evidence type="ECO:0000256" key="5">
    <source>
        <dbReference type="ARBA" id="ARBA00022691"/>
    </source>
</evidence>
<protein>
    <recommendedName>
        <fullName evidence="6">Ubiquinone/menaquinone biosynthesis C-methyltransferase UbiE</fullName>
        <ecNumber evidence="6">2.1.1.163</ecNumber>
        <ecNumber evidence="6">2.1.1.201</ecNumber>
    </recommendedName>
    <alternativeName>
        <fullName evidence="6">2-methoxy-6-polyprenyl-1,4-benzoquinol methylase</fullName>
    </alternativeName>
    <alternativeName>
        <fullName evidence="6">Demethylmenaquinone methyltransferase</fullName>
    </alternativeName>
</protein>
<gene>
    <name evidence="6" type="primary">ubiE</name>
    <name evidence="7" type="ORF">Cyrtocomes_00669</name>
</gene>
<keyword evidence="5 6" id="KW-0949">S-adenosyl-L-methionine</keyword>
<comment type="function">
    <text evidence="6">Methyltransferase required for the conversion of demethylmenaquinol (DMKH2) to menaquinol (MKH2) and the conversion of 2-polyprenyl-6-methoxy-1,4-benzoquinol (DDMQH2) to 2-polyprenyl-3-methyl-6-methoxy-1,4-benzoquinol (DMQH2).</text>
</comment>
<feature type="binding site" evidence="6">
    <location>
        <position position="77"/>
    </location>
    <ligand>
        <name>S-adenosyl-L-methionine</name>
        <dbReference type="ChEBI" id="CHEBI:59789"/>
    </ligand>
</feature>
<feature type="binding site" evidence="6">
    <location>
        <begin position="107"/>
        <end position="108"/>
    </location>
    <ligand>
        <name>S-adenosyl-L-methionine</name>
        <dbReference type="ChEBI" id="CHEBI:59789"/>
    </ligand>
</feature>
<evidence type="ECO:0000313" key="8">
    <source>
        <dbReference type="Proteomes" id="UP001293791"/>
    </source>
</evidence>
<evidence type="ECO:0000256" key="3">
    <source>
        <dbReference type="ARBA" id="ARBA00022679"/>
    </source>
</evidence>
<evidence type="ECO:0000256" key="4">
    <source>
        <dbReference type="ARBA" id="ARBA00022688"/>
    </source>
</evidence>
<dbReference type="PROSITE" id="PS01183">
    <property type="entry name" value="UBIE_1"/>
    <property type="match status" value="1"/>
</dbReference>
<dbReference type="Proteomes" id="UP001293791">
    <property type="component" value="Unassembled WGS sequence"/>
</dbReference>